<organism evidence="3 4">
    <name type="scientific">Gossypium raimondii</name>
    <name type="common">Peruvian cotton</name>
    <name type="synonym">Gossypium klotzschianum subsp. raimondii</name>
    <dbReference type="NCBI Taxonomy" id="29730"/>
    <lineage>
        <taxon>Eukaryota</taxon>
        <taxon>Viridiplantae</taxon>
        <taxon>Streptophyta</taxon>
        <taxon>Embryophyta</taxon>
        <taxon>Tracheophyta</taxon>
        <taxon>Spermatophyta</taxon>
        <taxon>Magnoliopsida</taxon>
        <taxon>eudicotyledons</taxon>
        <taxon>Gunneridae</taxon>
        <taxon>Pentapetalae</taxon>
        <taxon>rosids</taxon>
        <taxon>malvids</taxon>
        <taxon>Malvales</taxon>
        <taxon>Malvaceae</taxon>
        <taxon>Malvoideae</taxon>
        <taxon>Gossypium</taxon>
    </lineage>
</organism>
<dbReference type="InterPro" id="IPR050295">
    <property type="entry name" value="Plant_2OG-oxidoreductases"/>
</dbReference>
<dbReference type="Gramene" id="KJB38629">
    <property type="protein sequence ID" value="KJB38629"/>
    <property type="gene ID" value="B456_006G264000"/>
</dbReference>
<dbReference type="SUPFAM" id="SSF51197">
    <property type="entry name" value="Clavaminate synthase-like"/>
    <property type="match status" value="1"/>
</dbReference>
<keyword evidence="4" id="KW-1185">Reference proteome</keyword>
<dbReference type="Proteomes" id="UP000032304">
    <property type="component" value="Chromosome 6"/>
</dbReference>
<proteinExistence type="predicted"/>
<evidence type="ECO:0008006" key="5">
    <source>
        <dbReference type="Google" id="ProtNLM"/>
    </source>
</evidence>
<protein>
    <recommendedName>
        <fullName evidence="5">Non-haem dioxygenase N-terminal domain-containing protein</fullName>
    </recommendedName>
</protein>
<accession>A0A0D2S2Q9</accession>
<keyword evidence="2" id="KW-0408">Iron</keyword>
<dbReference type="EMBL" id="CM001745">
    <property type="protein sequence ID" value="KJB38629.1"/>
    <property type="molecule type" value="Genomic_DNA"/>
</dbReference>
<dbReference type="InterPro" id="IPR027443">
    <property type="entry name" value="IPNS-like_sf"/>
</dbReference>
<evidence type="ECO:0000256" key="1">
    <source>
        <dbReference type="ARBA" id="ARBA00022723"/>
    </source>
</evidence>
<dbReference type="AlphaFoldDB" id="A0A0D2S2Q9"/>
<evidence type="ECO:0000256" key="2">
    <source>
        <dbReference type="ARBA" id="ARBA00023004"/>
    </source>
</evidence>
<gene>
    <name evidence="3" type="ORF">B456_006G264000</name>
</gene>
<evidence type="ECO:0000313" key="4">
    <source>
        <dbReference type="Proteomes" id="UP000032304"/>
    </source>
</evidence>
<dbReference type="STRING" id="29730.A0A0D2S2Q9"/>
<reference evidence="3 4" key="1">
    <citation type="journal article" date="2012" name="Nature">
        <title>Repeated polyploidization of Gossypium genomes and the evolution of spinnable cotton fibres.</title>
        <authorList>
            <person name="Paterson A.H."/>
            <person name="Wendel J.F."/>
            <person name="Gundlach H."/>
            <person name="Guo H."/>
            <person name="Jenkins J."/>
            <person name="Jin D."/>
            <person name="Llewellyn D."/>
            <person name="Showmaker K.C."/>
            <person name="Shu S."/>
            <person name="Udall J."/>
            <person name="Yoo M.J."/>
            <person name="Byers R."/>
            <person name="Chen W."/>
            <person name="Doron-Faigenboim A."/>
            <person name="Duke M.V."/>
            <person name="Gong L."/>
            <person name="Grimwood J."/>
            <person name="Grover C."/>
            <person name="Grupp K."/>
            <person name="Hu G."/>
            <person name="Lee T.H."/>
            <person name="Li J."/>
            <person name="Lin L."/>
            <person name="Liu T."/>
            <person name="Marler B.S."/>
            <person name="Page J.T."/>
            <person name="Roberts A.W."/>
            <person name="Romanel E."/>
            <person name="Sanders W.S."/>
            <person name="Szadkowski E."/>
            <person name="Tan X."/>
            <person name="Tang H."/>
            <person name="Xu C."/>
            <person name="Wang J."/>
            <person name="Wang Z."/>
            <person name="Zhang D."/>
            <person name="Zhang L."/>
            <person name="Ashrafi H."/>
            <person name="Bedon F."/>
            <person name="Bowers J.E."/>
            <person name="Brubaker C.L."/>
            <person name="Chee P.W."/>
            <person name="Das S."/>
            <person name="Gingle A.R."/>
            <person name="Haigler C.H."/>
            <person name="Harker D."/>
            <person name="Hoffmann L.V."/>
            <person name="Hovav R."/>
            <person name="Jones D.C."/>
            <person name="Lemke C."/>
            <person name="Mansoor S."/>
            <person name="ur Rahman M."/>
            <person name="Rainville L.N."/>
            <person name="Rambani A."/>
            <person name="Reddy U.K."/>
            <person name="Rong J.K."/>
            <person name="Saranga Y."/>
            <person name="Scheffler B.E."/>
            <person name="Scheffler J.A."/>
            <person name="Stelly D.M."/>
            <person name="Triplett B.A."/>
            <person name="Van Deynze A."/>
            <person name="Vaslin M.F."/>
            <person name="Waghmare V.N."/>
            <person name="Walford S.A."/>
            <person name="Wright R.J."/>
            <person name="Zaki E.A."/>
            <person name="Zhang T."/>
            <person name="Dennis E.S."/>
            <person name="Mayer K.F."/>
            <person name="Peterson D.G."/>
            <person name="Rokhsar D.S."/>
            <person name="Wang X."/>
            <person name="Schmutz J."/>
        </authorList>
    </citation>
    <scope>NUCLEOTIDE SEQUENCE [LARGE SCALE GENOMIC DNA]</scope>
</reference>
<evidence type="ECO:0000313" key="3">
    <source>
        <dbReference type="EMBL" id="KJB38629.1"/>
    </source>
</evidence>
<dbReference type="Gene3D" id="2.60.120.330">
    <property type="entry name" value="B-lactam Antibiotic, Isopenicillin N Synthase, Chain"/>
    <property type="match status" value="1"/>
</dbReference>
<dbReference type="GO" id="GO:0046872">
    <property type="term" value="F:metal ion binding"/>
    <property type="evidence" value="ECO:0007669"/>
    <property type="project" value="UniProtKB-KW"/>
</dbReference>
<keyword evidence="1" id="KW-0479">Metal-binding</keyword>
<sequence>MDPVPSFLVEVGHIADVQELSKSEPTVISGRFVLDKAERPKLAAIVSSPNDIPIIDLSKLMSSDEHVLGIMKLKVACQGWGFFQLIKLNPKFRHCGGIKTTIGPKFYHVLLIWTVQGYGQAFVFSENQKLDWCNMFALGVEPPCIRNPNLWPLKPARLRKELRLKRDVFEEMLGTAVQAARMNYYPQLSITLLNFS</sequence>
<dbReference type="eggNOG" id="KOG0143">
    <property type="taxonomic scope" value="Eukaryota"/>
</dbReference>
<dbReference type="PANTHER" id="PTHR47991">
    <property type="entry name" value="OXOGLUTARATE/IRON-DEPENDENT DIOXYGENASE"/>
    <property type="match status" value="1"/>
</dbReference>
<name>A0A0D2S2Q9_GOSRA</name>